<dbReference type="InterPro" id="IPR036691">
    <property type="entry name" value="Endo/exonu/phosph_ase_sf"/>
</dbReference>
<evidence type="ECO:0000313" key="2">
    <source>
        <dbReference type="Proteomes" id="UP001153954"/>
    </source>
</evidence>
<gene>
    <name evidence="1" type="ORF">EEDITHA_LOCUS18892</name>
</gene>
<evidence type="ECO:0000313" key="1">
    <source>
        <dbReference type="EMBL" id="CAH2104527.1"/>
    </source>
</evidence>
<dbReference type="Gene3D" id="3.60.10.10">
    <property type="entry name" value="Endonuclease/exonuclease/phosphatase"/>
    <property type="match status" value="1"/>
</dbReference>
<name>A0AAU9V3B7_EUPED</name>
<dbReference type="AlphaFoldDB" id="A0AAU9V3B7"/>
<keyword evidence="2" id="KW-1185">Reference proteome</keyword>
<protein>
    <submittedName>
        <fullName evidence="1">Uncharacterized protein</fullName>
    </submittedName>
</protein>
<reference evidence="1" key="1">
    <citation type="submission" date="2022-03" db="EMBL/GenBank/DDBJ databases">
        <authorList>
            <person name="Tunstrom K."/>
        </authorList>
    </citation>
    <scope>NUCLEOTIDE SEQUENCE</scope>
</reference>
<proteinExistence type="predicted"/>
<comment type="caution">
    <text evidence="1">The sequence shown here is derived from an EMBL/GenBank/DDBJ whole genome shotgun (WGS) entry which is preliminary data.</text>
</comment>
<organism evidence="1 2">
    <name type="scientific">Euphydryas editha</name>
    <name type="common">Edith's checkerspot</name>
    <dbReference type="NCBI Taxonomy" id="104508"/>
    <lineage>
        <taxon>Eukaryota</taxon>
        <taxon>Metazoa</taxon>
        <taxon>Ecdysozoa</taxon>
        <taxon>Arthropoda</taxon>
        <taxon>Hexapoda</taxon>
        <taxon>Insecta</taxon>
        <taxon>Pterygota</taxon>
        <taxon>Neoptera</taxon>
        <taxon>Endopterygota</taxon>
        <taxon>Lepidoptera</taxon>
        <taxon>Glossata</taxon>
        <taxon>Ditrysia</taxon>
        <taxon>Papilionoidea</taxon>
        <taxon>Nymphalidae</taxon>
        <taxon>Nymphalinae</taxon>
        <taxon>Euphydryas</taxon>
    </lineage>
</organism>
<accession>A0AAU9V3B7</accession>
<dbReference type="Proteomes" id="UP001153954">
    <property type="component" value="Unassembled WGS sequence"/>
</dbReference>
<sequence length="148" mass="17476">MKYNNQSFTIMKVYASTEKATYDEINSFYETLRIAQRQARESVFVISDFNTKIGKPKIEDKENFVLRKFGYGDRNGKGEKLIQYALEHKLAIMKKKIKIRKNRKRIWLSPCGNIKNEIDFILSKYPTKIRNVEWNGMNIALDSDRIID</sequence>
<dbReference type="EMBL" id="CAKOGL010000027">
    <property type="protein sequence ID" value="CAH2104527.1"/>
    <property type="molecule type" value="Genomic_DNA"/>
</dbReference>